<proteinExistence type="inferred from homology"/>
<protein>
    <submittedName>
        <fullName evidence="6">Uncharacterized protein</fullName>
    </submittedName>
</protein>
<evidence type="ECO:0000256" key="4">
    <source>
        <dbReference type="SAM" id="Coils"/>
    </source>
</evidence>
<feature type="region of interest" description="Disordered" evidence="5">
    <location>
        <begin position="1009"/>
        <end position="1036"/>
    </location>
</feature>
<gene>
    <name evidence="6" type="ORF">BaRGS_00015277</name>
</gene>
<evidence type="ECO:0000256" key="2">
    <source>
        <dbReference type="ARBA" id="ARBA00022737"/>
    </source>
</evidence>
<dbReference type="PANTHER" id="PTHR24112">
    <property type="entry name" value="LEUCINE-RICH REPEAT, ISOFORM F-RELATED"/>
    <property type="match status" value="1"/>
</dbReference>
<evidence type="ECO:0000313" key="6">
    <source>
        <dbReference type="EMBL" id="KAK7493566.1"/>
    </source>
</evidence>
<dbReference type="Gene3D" id="3.80.10.10">
    <property type="entry name" value="Ribonuclease Inhibitor"/>
    <property type="match status" value="2"/>
</dbReference>
<dbReference type="InterPro" id="IPR051279">
    <property type="entry name" value="PP1-Reg/Actin-Interact_Protein"/>
</dbReference>
<feature type="compositionally biased region" description="Basic and acidic residues" evidence="5">
    <location>
        <begin position="657"/>
        <end position="666"/>
    </location>
</feature>
<feature type="non-terminal residue" evidence="6">
    <location>
        <position position="1"/>
    </location>
</feature>
<dbReference type="InterPro" id="IPR001611">
    <property type="entry name" value="Leu-rich_rpt"/>
</dbReference>
<keyword evidence="2" id="KW-0677">Repeat</keyword>
<organism evidence="6 7">
    <name type="scientific">Batillaria attramentaria</name>
    <dbReference type="NCBI Taxonomy" id="370345"/>
    <lineage>
        <taxon>Eukaryota</taxon>
        <taxon>Metazoa</taxon>
        <taxon>Spiralia</taxon>
        <taxon>Lophotrochozoa</taxon>
        <taxon>Mollusca</taxon>
        <taxon>Gastropoda</taxon>
        <taxon>Caenogastropoda</taxon>
        <taxon>Sorbeoconcha</taxon>
        <taxon>Cerithioidea</taxon>
        <taxon>Batillariidae</taxon>
        <taxon>Batillaria</taxon>
    </lineage>
</organism>
<dbReference type="Proteomes" id="UP001519460">
    <property type="component" value="Unassembled WGS sequence"/>
</dbReference>
<keyword evidence="7" id="KW-1185">Reference proteome</keyword>
<evidence type="ECO:0000256" key="1">
    <source>
        <dbReference type="ARBA" id="ARBA00022614"/>
    </source>
</evidence>
<feature type="region of interest" description="Disordered" evidence="5">
    <location>
        <begin position="728"/>
        <end position="757"/>
    </location>
</feature>
<dbReference type="PANTHER" id="PTHR24112:SF9">
    <property type="entry name" value="PROTEIN PHOSPHATASE 1 REGULATORY SUBUNIT 37"/>
    <property type="match status" value="1"/>
</dbReference>
<dbReference type="EMBL" id="JACVVK020000092">
    <property type="protein sequence ID" value="KAK7493566.1"/>
    <property type="molecule type" value="Genomic_DNA"/>
</dbReference>
<comment type="similarity">
    <text evidence="3">Belongs to the PPP1R37 family.</text>
</comment>
<feature type="region of interest" description="Disordered" evidence="5">
    <location>
        <begin position="777"/>
        <end position="840"/>
    </location>
</feature>
<feature type="compositionally biased region" description="Polar residues" evidence="5">
    <location>
        <begin position="969"/>
        <end position="994"/>
    </location>
</feature>
<keyword evidence="4" id="KW-0175">Coiled coil</keyword>
<dbReference type="AlphaFoldDB" id="A0ABD0L2U9"/>
<name>A0ABD0L2U9_9CAEN</name>
<keyword evidence="1" id="KW-0433">Leucine-rich repeat</keyword>
<comment type="caution">
    <text evidence="6">The sequence shown here is derived from an EMBL/GenBank/DDBJ whole genome shotgun (WGS) entry which is preliminary data.</text>
</comment>
<feature type="region of interest" description="Disordered" evidence="5">
    <location>
        <begin position="650"/>
        <end position="674"/>
    </location>
</feature>
<sequence length="1120" mass="119591">PKCNSQELIAAYKKSCEKHSAKPLNKVIQQLETFSCSGKREEKFVLKGEKIDCKHCETLEEIFRRVQFKNIDLESCHLDDECAVALFDMIEYYDSACTLNISFNKNIGLRGWQACSRLIRRTPSLATLDMRNCDLNDRSIPVFGRALKLGSHLTVLHMENMYLSGRALIILVAALKMNEILQELFLADNRLMPSDGIQLGNLLKYNHTLALLDLRNNHLQDVGVGHMTHQSMASLSRALGSTKCLETLNLGHNNVTNEGIHILKDGLLKSKSLMRLGLQSTRLTCEGAVALAEYVADSLHLLRLDLRENDIKTAGLMALSLALKVNDSVTRLDVDKETKKESGMKDYADQQRRLQQEINGYLERNQKRVLEREEEERRLLEERAQVQAAKQEVKAVISSAQELLQANPEMLFKPSPEPIRRPSLLFDAAILTPQESLESPHCSGVHPLFPPVDASLTGQVVVPKVSVSSPPMSLELQHPLTASSAPQEVTQALGGDRVLPMPLPPTLSSASVLPSPPVELLLSPQYYPKPTARKIFSVSRVVEASPVVSPTVSKTGFLDAGCPPVRKDSSSLLLPSSSGVPVSASLVNTVSPTLLCQDLAVKTVNTIIEQLVADVSPVRLVPPYTVSGAAGENPAPGAAPELAARHAVTEQNQESSMDLKPEKVSGVEEGSPVVGGDLGVQETVEGEDSVTSQFDPLGVLQAPPTQESKRMGMVVSCDSLKASLADASKEAQGDIGRAGSPVPGGRIGSEGESDSGQAGKECVVIAAEGCCVENTTETVTSTSVEGETESLTVSHGTDDVGDSNIPVTRAGSSSSEPSDPDYGSSENITEEVVTDSSDLGSAHSADELLSVDQESATPSEAGSTAMHIASGEAPADSEITGKDVVGQVLGDAPGDDTELALARREKSDTDIHPTDSLLLVKGGALSSGLDNAPLWKKMDLSEFGLDDDDLSLFGAMADQTPVRGAGGQPASQPVGSEDSAVTASASGTVQTDVSSEVSAVLSDTWLTVDAPSVAEQRERPKGGSSEPGPEDKPDFFTALTFNGLTQELASALSSIDESGTSVEDQELHTPDEFERELDAMLASVKNDLPWPLQQDSSARRDSEEQSPEAEGTSHSSPTSS</sequence>
<dbReference type="SUPFAM" id="SSF52047">
    <property type="entry name" value="RNI-like"/>
    <property type="match status" value="1"/>
</dbReference>
<evidence type="ECO:0000256" key="3">
    <source>
        <dbReference type="ARBA" id="ARBA00038315"/>
    </source>
</evidence>
<evidence type="ECO:0000256" key="5">
    <source>
        <dbReference type="SAM" id="MobiDB-lite"/>
    </source>
</evidence>
<dbReference type="CDD" id="cd00116">
    <property type="entry name" value="LRR_RI"/>
    <property type="match status" value="1"/>
</dbReference>
<feature type="coiled-coil region" evidence="4">
    <location>
        <begin position="344"/>
        <end position="392"/>
    </location>
</feature>
<accession>A0ABD0L2U9</accession>
<dbReference type="SMART" id="SM00368">
    <property type="entry name" value="LRR_RI"/>
    <property type="match status" value="6"/>
</dbReference>
<reference evidence="6 7" key="1">
    <citation type="journal article" date="2023" name="Sci. Data">
        <title>Genome assembly of the Korean intertidal mud-creeper Batillaria attramentaria.</title>
        <authorList>
            <person name="Patra A.K."/>
            <person name="Ho P.T."/>
            <person name="Jun S."/>
            <person name="Lee S.J."/>
            <person name="Kim Y."/>
            <person name="Won Y.J."/>
        </authorList>
    </citation>
    <scope>NUCLEOTIDE SEQUENCE [LARGE SCALE GENOMIC DNA]</scope>
    <source>
        <strain evidence="6">Wonlab-2016</strain>
    </source>
</reference>
<evidence type="ECO:0000313" key="7">
    <source>
        <dbReference type="Proteomes" id="UP001519460"/>
    </source>
</evidence>
<feature type="region of interest" description="Disordered" evidence="5">
    <location>
        <begin position="1082"/>
        <end position="1120"/>
    </location>
</feature>
<feature type="compositionally biased region" description="Low complexity" evidence="5">
    <location>
        <begin position="777"/>
        <end position="794"/>
    </location>
</feature>
<dbReference type="Pfam" id="PF13516">
    <property type="entry name" value="LRR_6"/>
    <property type="match status" value="3"/>
</dbReference>
<dbReference type="InterPro" id="IPR032675">
    <property type="entry name" value="LRR_dom_sf"/>
</dbReference>
<feature type="region of interest" description="Disordered" evidence="5">
    <location>
        <begin position="960"/>
        <end position="994"/>
    </location>
</feature>